<dbReference type="GO" id="GO:0004674">
    <property type="term" value="F:protein serine/threonine kinase activity"/>
    <property type="evidence" value="ECO:0007669"/>
    <property type="project" value="UniProtKB-KW"/>
</dbReference>
<dbReference type="VEuPathDB" id="FungiDB:CLCR_06906"/>
<dbReference type="OrthoDB" id="4119926at2759"/>
<dbReference type="Gene3D" id="1.20.120.1020">
    <property type="entry name" value="Prion-inhibition and propagation, HeLo domain"/>
    <property type="match status" value="1"/>
</dbReference>
<keyword evidence="5" id="KW-0067">ATP-binding</keyword>
<proteinExistence type="predicted"/>
<keyword evidence="4" id="KW-0418">Kinase</keyword>
<dbReference type="Gene3D" id="1.10.510.10">
    <property type="entry name" value="Transferase(Phosphotransferase) domain 1"/>
    <property type="match status" value="1"/>
</dbReference>
<evidence type="ECO:0000256" key="5">
    <source>
        <dbReference type="ARBA" id="ARBA00022840"/>
    </source>
</evidence>
<dbReference type="VEuPathDB" id="FungiDB:G647_08839"/>
<keyword evidence="2" id="KW-0808">Transferase</keyword>
<evidence type="ECO:0000256" key="2">
    <source>
        <dbReference type="ARBA" id="ARBA00022679"/>
    </source>
</evidence>
<keyword evidence="3" id="KW-0547">Nucleotide-binding</keyword>
<dbReference type="InterPro" id="IPR000719">
    <property type="entry name" value="Prot_kinase_dom"/>
</dbReference>
<dbReference type="SMART" id="SM00220">
    <property type="entry name" value="S_TKc"/>
    <property type="match status" value="1"/>
</dbReference>
<dbReference type="Pfam" id="PF14479">
    <property type="entry name" value="HeLo"/>
    <property type="match status" value="1"/>
</dbReference>
<dbReference type="InterPro" id="IPR011009">
    <property type="entry name" value="Kinase-like_dom_sf"/>
</dbReference>
<dbReference type="PROSITE" id="PS50011">
    <property type="entry name" value="PROTEIN_KINASE_DOM"/>
    <property type="match status" value="1"/>
</dbReference>
<dbReference type="STRING" id="86049.A0A1C1CN99"/>
<dbReference type="InterPro" id="IPR029498">
    <property type="entry name" value="HeLo_dom"/>
</dbReference>
<evidence type="ECO:0000256" key="1">
    <source>
        <dbReference type="ARBA" id="ARBA00022527"/>
    </source>
</evidence>
<gene>
    <name evidence="7" type="ORF">CLCR_06906</name>
</gene>
<dbReference type="PANTHER" id="PTHR45646">
    <property type="entry name" value="SERINE/THREONINE-PROTEIN KINASE DOA-RELATED"/>
    <property type="match status" value="1"/>
</dbReference>
<reference evidence="8" key="1">
    <citation type="submission" date="2015-07" db="EMBL/GenBank/DDBJ databases">
        <authorList>
            <person name="Teixeira M.M."/>
            <person name="Souza R.C."/>
            <person name="Almeida L.G."/>
            <person name="Vicente V.A."/>
            <person name="de Hoog S."/>
            <person name="Bocca A.L."/>
            <person name="de Almeida S.R."/>
            <person name="Vasconcelos A.T."/>
            <person name="Felipe M.S."/>
        </authorList>
    </citation>
    <scope>NUCLEOTIDE SEQUENCE [LARGE SCALE GENOMIC DNA]</scope>
    <source>
        <strain evidence="8">KSF</strain>
    </source>
</reference>
<sequence>MQEKSNVAIKVINPNANDRELRILQHLRTSSVAQDNLTHPGRNAVVHLLDDFDLGKSHKGLVLDVMGADVQSRADAQPGLRLSRTTATGVAQQVTLGLDYLWKCGVAHGDLYSRNVLFAAPEIAALPEEQIMSRLGRPRTGPVCRRDGQGLEPSVPSYLVSPKSIRGSDSEIKIMDLGNAFFHNSPPRLLATPWHVRAPEAVYSQRLSKYVDMWSMGCLLFEIITGRTFMDAFLADRNGMMTGLNAVLGSPPTQWLGDPDTETRELVTQARTRDMALDRYLQLNYDQDDDQLLDCEDEDEIPVEEYEKPKREFTDEELRALSRVLSRLLSYDPTSRGTPQELQNALQCIRKLAVQDLTSMTPIRLFSSIPLLVLFQHISIRARSPLMAEAVGILASTVTVAGLFKACREAFESFKAARSQQLDFREAVVKLNIGKCRLYIGPQAQPRALDTFGSRGLVITTLEALLKLFSGTDQLRTR</sequence>
<keyword evidence="1" id="KW-0723">Serine/threonine-protein kinase</keyword>
<name>A0A1C1CN99_9EURO</name>
<dbReference type="GO" id="GO:0005524">
    <property type="term" value="F:ATP binding"/>
    <property type="evidence" value="ECO:0007669"/>
    <property type="project" value="UniProtKB-KW"/>
</dbReference>
<dbReference type="Gene3D" id="3.30.200.20">
    <property type="entry name" value="Phosphorylase Kinase, domain 1"/>
    <property type="match status" value="1"/>
</dbReference>
<dbReference type="InterPro" id="IPR051175">
    <property type="entry name" value="CLK_kinases"/>
</dbReference>
<evidence type="ECO:0000259" key="6">
    <source>
        <dbReference type="PROSITE" id="PS50011"/>
    </source>
</evidence>
<feature type="domain" description="Protein kinase" evidence="6">
    <location>
        <begin position="1"/>
        <end position="346"/>
    </location>
</feature>
<evidence type="ECO:0000256" key="4">
    <source>
        <dbReference type="ARBA" id="ARBA00022777"/>
    </source>
</evidence>
<evidence type="ECO:0000313" key="7">
    <source>
        <dbReference type="EMBL" id="OCT49921.1"/>
    </source>
</evidence>
<dbReference type="InterPro" id="IPR038305">
    <property type="entry name" value="HeLo_sf"/>
</dbReference>
<comment type="caution">
    <text evidence="7">The sequence shown here is derived from an EMBL/GenBank/DDBJ whole genome shotgun (WGS) entry which is preliminary data.</text>
</comment>
<evidence type="ECO:0000313" key="8">
    <source>
        <dbReference type="Proteomes" id="UP000094526"/>
    </source>
</evidence>
<dbReference type="EMBL" id="LGRB01000010">
    <property type="protein sequence ID" value="OCT49921.1"/>
    <property type="molecule type" value="Genomic_DNA"/>
</dbReference>
<keyword evidence="8" id="KW-1185">Reference proteome</keyword>
<dbReference type="Proteomes" id="UP000094526">
    <property type="component" value="Unassembled WGS sequence"/>
</dbReference>
<accession>A0A1C1CN99</accession>
<evidence type="ECO:0000256" key="3">
    <source>
        <dbReference type="ARBA" id="ARBA00022741"/>
    </source>
</evidence>
<dbReference type="AlphaFoldDB" id="A0A1C1CN99"/>
<dbReference type="Pfam" id="PF00069">
    <property type="entry name" value="Pkinase"/>
    <property type="match status" value="1"/>
</dbReference>
<dbReference type="GO" id="GO:0043484">
    <property type="term" value="P:regulation of RNA splicing"/>
    <property type="evidence" value="ECO:0007669"/>
    <property type="project" value="TreeGrafter"/>
</dbReference>
<dbReference type="GO" id="GO:0005634">
    <property type="term" value="C:nucleus"/>
    <property type="evidence" value="ECO:0007669"/>
    <property type="project" value="TreeGrafter"/>
</dbReference>
<dbReference type="PANTHER" id="PTHR45646:SF11">
    <property type="entry name" value="SERINE_THREONINE-PROTEIN KINASE DOA"/>
    <property type="match status" value="1"/>
</dbReference>
<protein>
    <recommendedName>
        <fullName evidence="6">Protein kinase domain-containing protein</fullName>
    </recommendedName>
</protein>
<organism evidence="7 8">
    <name type="scientific">Cladophialophora carrionii</name>
    <dbReference type="NCBI Taxonomy" id="86049"/>
    <lineage>
        <taxon>Eukaryota</taxon>
        <taxon>Fungi</taxon>
        <taxon>Dikarya</taxon>
        <taxon>Ascomycota</taxon>
        <taxon>Pezizomycotina</taxon>
        <taxon>Eurotiomycetes</taxon>
        <taxon>Chaetothyriomycetidae</taxon>
        <taxon>Chaetothyriales</taxon>
        <taxon>Herpotrichiellaceae</taxon>
        <taxon>Cladophialophora</taxon>
    </lineage>
</organism>
<dbReference type="SUPFAM" id="SSF56112">
    <property type="entry name" value="Protein kinase-like (PK-like)"/>
    <property type="match status" value="1"/>
</dbReference>